<keyword evidence="1" id="KW-0805">Transcription regulation</keyword>
<evidence type="ECO:0000313" key="5">
    <source>
        <dbReference type="EMBL" id="MFC4590859.1"/>
    </source>
</evidence>
<dbReference type="EMBL" id="JBHSFN010000026">
    <property type="protein sequence ID" value="MFC4590859.1"/>
    <property type="molecule type" value="Genomic_DNA"/>
</dbReference>
<dbReference type="PRINTS" id="PR00038">
    <property type="entry name" value="HTHLUXR"/>
</dbReference>
<dbReference type="InterPro" id="IPR016032">
    <property type="entry name" value="Sig_transdc_resp-reg_C-effctor"/>
</dbReference>
<dbReference type="PANTHER" id="PTHR44688:SF16">
    <property type="entry name" value="DNA-BINDING TRANSCRIPTIONAL ACTIVATOR DEVR_DOSR"/>
    <property type="match status" value="1"/>
</dbReference>
<evidence type="ECO:0000259" key="4">
    <source>
        <dbReference type="PROSITE" id="PS50043"/>
    </source>
</evidence>
<protein>
    <submittedName>
        <fullName evidence="5">LuxR C-terminal-related transcriptional regulator</fullName>
    </submittedName>
</protein>
<comment type="caution">
    <text evidence="5">The sequence shown here is derived from an EMBL/GenBank/DDBJ whole genome shotgun (WGS) entry which is preliminary data.</text>
</comment>
<reference evidence="6" key="1">
    <citation type="journal article" date="2019" name="Int. J. Syst. Evol. Microbiol.">
        <title>The Global Catalogue of Microorganisms (GCM) 10K type strain sequencing project: providing services to taxonomists for standard genome sequencing and annotation.</title>
        <authorList>
            <consortium name="The Broad Institute Genomics Platform"/>
            <consortium name="The Broad Institute Genome Sequencing Center for Infectious Disease"/>
            <person name="Wu L."/>
            <person name="Ma J."/>
        </authorList>
    </citation>
    <scope>NUCLEOTIDE SEQUENCE [LARGE SCALE GENOMIC DNA]</scope>
    <source>
        <strain evidence="6">CCUG 49560</strain>
    </source>
</reference>
<accession>A0ABV9ES70</accession>
<sequence length="204" mass="21395">MGDPVRVNVVALDPMLEAGATSALLGCPDVAVVPPPEAADVTVVVVDRIEDQVFDLVRARRELPGRPGVVLVAGDFDPSQALHAIAAGARGLVRRCEADAGHLARAVLAAACGDCTVPPDMLACLVDDEAGAGSPRGSWPGAGLDERELAVLTLIADGRETEEIARELSYSSRTVVGVVHDITHRFRLRNRAHAVAYALRTGLL</sequence>
<dbReference type="SMART" id="SM00421">
    <property type="entry name" value="HTH_LUXR"/>
    <property type="match status" value="1"/>
</dbReference>
<evidence type="ECO:0000256" key="3">
    <source>
        <dbReference type="ARBA" id="ARBA00023163"/>
    </source>
</evidence>
<organism evidence="5 6">
    <name type="scientific">Sphaerisporangium corydalis</name>
    <dbReference type="NCBI Taxonomy" id="1441875"/>
    <lineage>
        <taxon>Bacteria</taxon>
        <taxon>Bacillati</taxon>
        <taxon>Actinomycetota</taxon>
        <taxon>Actinomycetes</taxon>
        <taxon>Streptosporangiales</taxon>
        <taxon>Streptosporangiaceae</taxon>
        <taxon>Sphaerisporangium</taxon>
    </lineage>
</organism>
<keyword evidence="2" id="KW-0238">DNA-binding</keyword>
<evidence type="ECO:0000256" key="1">
    <source>
        <dbReference type="ARBA" id="ARBA00023015"/>
    </source>
</evidence>
<dbReference type="Gene3D" id="3.40.50.2300">
    <property type="match status" value="1"/>
</dbReference>
<dbReference type="InterPro" id="IPR000792">
    <property type="entry name" value="Tscrpt_reg_LuxR_C"/>
</dbReference>
<dbReference type="Proteomes" id="UP001595891">
    <property type="component" value="Unassembled WGS sequence"/>
</dbReference>
<proteinExistence type="predicted"/>
<dbReference type="CDD" id="cd06170">
    <property type="entry name" value="LuxR_C_like"/>
    <property type="match status" value="1"/>
</dbReference>
<evidence type="ECO:0000313" key="6">
    <source>
        <dbReference type="Proteomes" id="UP001595891"/>
    </source>
</evidence>
<dbReference type="SUPFAM" id="SSF46894">
    <property type="entry name" value="C-terminal effector domain of the bipartite response regulators"/>
    <property type="match status" value="1"/>
</dbReference>
<dbReference type="PROSITE" id="PS50043">
    <property type="entry name" value="HTH_LUXR_2"/>
    <property type="match status" value="1"/>
</dbReference>
<dbReference type="Pfam" id="PF00196">
    <property type="entry name" value="GerE"/>
    <property type="match status" value="1"/>
</dbReference>
<gene>
    <name evidence="5" type="ORF">ACFO8L_32510</name>
</gene>
<evidence type="ECO:0000256" key="2">
    <source>
        <dbReference type="ARBA" id="ARBA00023125"/>
    </source>
</evidence>
<dbReference type="PANTHER" id="PTHR44688">
    <property type="entry name" value="DNA-BINDING TRANSCRIPTIONAL ACTIVATOR DEVR_DOSR"/>
    <property type="match status" value="1"/>
</dbReference>
<keyword evidence="3" id="KW-0804">Transcription</keyword>
<name>A0ABV9ES70_9ACTN</name>
<keyword evidence="6" id="KW-1185">Reference proteome</keyword>
<feature type="domain" description="HTH luxR-type" evidence="4">
    <location>
        <begin position="137"/>
        <end position="202"/>
    </location>
</feature>
<dbReference type="RefSeq" id="WP_262844266.1">
    <property type="nucleotide sequence ID" value="NZ_JANZYP010000027.1"/>
</dbReference>